<dbReference type="SUPFAM" id="SSF54593">
    <property type="entry name" value="Glyoxalase/Bleomycin resistance protein/Dihydroxybiphenyl dioxygenase"/>
    <property type="match status" value="1"/>
</dbReference>
<dbReference type="PANTHER" id="PTHR36503:SF1">
    <property type="entry name" value="BLR2520 PROTEIN"/>
    <property type="match status" value="1"/>
</dbReference>
<organism evidence="3 4">
    <name type="scientific">Rhodopseudomonas pentothenatexigens</name>
    <dbReference type="NCBI Taxonomy" id="999699"/>
    <lineage>
        <taxon>Bacteria</taxon>
        <taxon>Pseudomonadati</taxon>
        <taxon>Pseudomonadota</taxon>
        <taxon>Alphaproteobacteria</taxon>
        <taxon>Hyphomicrobiales</taxon>
        <taxon>Nitrobacteraceae</taxon>
        <taxon>Rhodopseudomonas</taxon>
    </lineage>
</organism>
<feature type="domain" description="VOC" evidence="1">
    <location>
        <begin position="10"/>
        <end position="134"/>
    </location>
</feature>
<dbReference type="RefSeq" id="WP_114358738.1">
    <property type="nucleotide sequence ID" value="NZ_QRDT01000013.1"/>
</dbReference>
<proteinExistence type="predicted"/>
<keyword evidence="5" id="KW-1185">Reference proteome</keyword>
<dbReference type="EMBL" id="QRDT01000013">
    <property type="protein sequence ID" value="RED32052.1"/>
    <property type="molecule type" value="Genomic_DNA"/>
</dbReference>
<dbReference type="PANTHER" id="PTHR36503">
    <property type="entry name" value="BLR2520 PROTEIN"/>
    <property type="match status" value="1"/>
</dbReference>
<evidence type="ECO:0000313" key="3">
    <source>
        <dbReference type="EMBL" id="SSW91724.1"/>
    </source>
</evidence>
<reference evidence="3 4" key="1">
    <citation type="submission" date="2017-08" db="EMBL/GenBank/DDBJ databases">
        <authorList>
            <person name="de Groot N.N."/>
        </authorList>
    </citation>
    <scope>NUCLEOTIDE SEQUENCE [LARGE SCALE GENOMIC DNA]</scope>
    <source>
        <strain evidence="3 4">JA575</strain>
    </source>
</reference>
<reference evidence="2 5" key="2">
    <citation type="submission" date="2018-07" db="EMBL/GenBank/DDBJ databases">
        <title>Genomic Encyclopedia of Archaeal and Bacterial Type Strains, Phase II (KMG-II): from individual species to whole genera.</title>
        <authorList>
            <person name="Goeker M."/>
        </authorList>
    </citation>
    <scope>NUCLEOTIDE SEQUENCE [LARGE SCALE GENOMIC DNA]</scope>
    <source>
        <strain evidence="2 5">JA575</strain>
    </source>
</reference>
<accession>A0A336JVP6</accession>
<dbReference type="AlphaFoldDB" id="A0A336JVP6"/>
<evidence type="ECO:0000313" key="4">
    <source>
        <dbReference type="Proteomes" id="UP000252631"/>
    </source>
</evidence>
<evidence type="ECO:0000259" key="1">
    <source>
        <dbReference type="PROSITE" id="PS51819"/>
    </source>
</evidence>
<dbReference type="Proteomes" id="UP000252631">
    <property type="component" value="Unassembled WGS sequence"/>
</dbReference>
<gene>
    <name evidence="2" type="ORF">BJ125_113146</name>
    <name evidence="3" type="ORF">SAMN05892882_113146</name>
</gene>
<protein>
    <recommendedName>
        <fullName evidence="1">VOC domain-containing protein</fullName>
    </recommendedName>
</protein>
<evidence type="ECO:0000313" key="5">
    <source>
        <dbReference type="Proteomes" id="UP000256343"/>
    </source>
</evidence>
<dbReference type="PROSITE" id="PS51819">
    <property type="entry name" value="VOC"/>
    <property type="match status" value="1"/>
</dbReference>
<dbReference type="OrthoDB" id="9798430at2"/>
<dbReference type="InterPro" id="IPR029068">
    <property type="entry name" value="Glyas_Bleomycin-R_OHBP_Dase"/>
</dbReference>
<evidence type="ECO:0000313" key="2">
    <source>
        <dbReference type="EMBL" id="RED32052.1"/>
    </source>
</evidence>
<dbReference type="InterPro" id="IPR004360">
    <property type="entry name" value="Glyas_Fos-R_dOase_dom"/>
</dbReference>
<dbReference type="InterPro" id="IPR037523">
    <property type="entry name" value="VOC_core"/>
</dbReference>
<dbReference type="EMBL" id="UFQQ01000013">
    <property type="protein sequence ID" value="SSW91724.1"/>
    <property type="molecule type" value="Genomic_DNA"/>
</dbReference>
<name>A0A336JVP6_9BRAD</name>
<sequence length="149" mass="15482">MKLAERPTPRLTVVTLGADDMSASLKFYEALGFARRSQAAGEKVAFFETGASVLALYPSAALAAEAAQPSPAPAGFRGVTLAWNCRSHDEVDAVMTLAAMAGAAVLKPAAATHYGGYAGYFADPSGHVWEAVVAPGIEVGDDRRVTIPE</sequence>
<dbReference type="Proteomes" id="UP000256343">
    <property type="component" value="Unassembled WGS sequence"/>
</dbReference>
<dbReference type="Pfam" id="PF00903">
    <property type="entry name" value="Glyoxalase"/>
    <property type="match status" value="1"/>
</dbReference>
<dbReference type="Gene3D" id="3.10.180.10">
    <property type="entry name" value="2,3-Dihydroxybiphenyl 1,2-Dioxygenase, domain 1"/>
    <property type="match status" value="1"/>
</dbReference>